<keyword evidence="8" id="KW-1185">Reference proteome</keyword>
<gene>
    <name evidence="7" type="ORF">D4T97_001055</name>
</gene>
<evidence type="ECO:0000256" key="5">
    <source>
        <dbReference type="ARBA" id="ARBA00023136"/>
    </source>
</evidence>
<keyword evidence="5 6" id="KW-0472">Membrane</keyword>
<evidence type="ECO:0000256" key="4">
    <source>
        <dbReference type="ARBA" id="ARBA00022989"/>
    </source>
</evidence>
<protein>
    <recommendedName>
        <fullName evidence="9">Cytochrome c oxidase assembly factor CtaG</fullName>
    </recommendedName>
</protein>
<feature type="transmembrane region" description="Helical" evidence="6">
    <location>
        <begin position="248"/>
        <end position="266"/>
    </location>
</feature>
<comment type="caution">
    <text evidence="7">The sequence shown here is derived from an EMBL/GenBank/DDBJ whole genome shotgun (WGS) entry which is preliminary data.</text>
</comment>
<comment type="subcellular location">
    <subcellularLocation>
        <location evidence="1">Cell membrane</location>
        <topology evidence="1">Multi-pass membrane protein</topology>
    </subcellularLocation>
</comment>
<dbReference type="Proteomes" id="UP000287156">
    <property type="component" value="Unassembled WGS sequence"/>
</dbReference>
<keyword evidence="4 6" id="KW-1133">Transmembrane helix</keyword>
<accession>A0A429Y6V3</accession>
<reference evidence="7" key="1">
    <citation type="submission" date="2018-12" db="EMBL/GenBank/DDBJ databases">
        <authorList>
            <person name="Sun L."/>
            <person name="Chen Z."/>
        </authorList>
    </citation>
    <scope>NUCLEOTIDE SEQUENCE [LARGE SCALE GENOMIC DNA]</scope>
    <source>
        <strain evidence="7">3-2-2</strain>
    </source>
</reference>
<evidence type="ECO:0000313" key="8">
    <source>
        <dbReference type="Proteomes" id="UP000287156"/>
    </source>
</evidence>
<dbReference type="GO" id="GO:0005886">
    <property type="term" value="C:plasma membrane"/>
    <property type="evidence" value="ECO:0007669"/>
    <property type="project" value="UniProtKB-SubCell"/>
</dbReference>
<dbReference type="OrthoDB" id="128422at2"/>
<dbReference type="InterPro" id="IPR019108">
    <property type="entry name" value="Caa3_assmbl_CtaG-rel"/>
</dbReference>
<feature type="transmembrane region" description="Helical" evidence="6">
    <location>
        <begin position="189"/>
        <end position="210"/>
    </location>
</feature>
<keyword evidence="3 6" id="KW-0812">Transmembrane</keyword>
<evidence type="ECO:0000256" key="3">
    <source>
        <dbReference type="ARBA" id="ARBA00022692"/>
    </source>
</evidence>
<feature type="transmembrane region" description="Helical" evidence="6">
    <location>
        <begin position="92"/>
        <end position="111"/>
    </location>
</feature>
<feature type="transmembrane region" description="Helical" evidence="6">
    <location>
        <begin position="59"/>
        <end position="80"/>
    </location>
</feature>
<keyword evidence="2" id="KW-1003">Cell membrane</keyword>
<evidence type="ECO:0008006" key="9">
    <source>
        <dbReference type="Google" id="ProtNLM"/>
    </source>
</evidence>
<feature type="transmembrane region" description="Helical" evidence="6">
    <location>
        <begin position="28"/>
        <end position="47"/>
    </location>
</feature>
<dbReference type="EMBL" id="QYTV02000001">
    <property type="protein sequence ID" value="RST77118.1"/>
    <property type="molecule type" value="Genomic_DNA"/>
</dbReference>
<dbReference type="AlphaFoldDB" id="A0A429Y6V3"/>
<name>A0A429Y6V3_9BACI</name>
<proteinExistence type="predicted"/>
<evidence type="ECO:0000256" key="6">
    <source>
        <dbReference type="SAM" id="Phobius"/>
    </source>
</evidence>
<evidence type="ECO:0000313" key="7">
    <source>
        <dbReference type="EMBL" id="RST77118.1"/>
    </source>
</evidence>
<sequence length="291" mass="32998">MLCHTINKYGEIVERGKAMDFLGGMVTWNMPLLMVLACISVIYCFFIKKDLKIKPIQPWLFFMCIGLFYLLMGSPLYVISHASFSTHMIQMSILYFVIPPLFLLGIPAGVIQKIKTSNILKMLSFSPFIALIIFSILFFLYHLPPVLSFLFSQPAIHAGFNFILLVLSFLMWLPVTASDTGSEDKKKRYSWWSGILLMPACLLFIVNGLISEVNASPLLNQLILELCIPAGQVDSLLPFQMNTKIDQVLGGLLMLGLHKVSLMMTFRLSSLKTNEENVKFEIIKPSLRRME</sequence>
<dbReference type="Pfam" id="PF09678">
    <property type="entry name" value="Caa3_CtaG"/>
    <property type="match status" value="1"/>
</dbReference>
<organism evidence="7 8">
    <name type="scientific">Siminovitchia acidinfaciens</name>
    <dbReference type="NCBI Taxonomy" id="2321395"/>
    <lineage>
        <taxon>Bacteria</taxon>
        <taxon>Bacillati</taxon>
        <taxon>Bacillota</taxon>
        <taxon>Bacilli</taxon>
        <taxon>Bacillales</taxon>
        <taxon>Bacillaceae</taxon>
        <taxon>Siminovitchia</taxon>
    </lineage>
</organism>
<evidence type="ECO:0000256" key="2">
    <source>
        <dbReference type="ARBA" id="ARBA00022475"/>
    </source>
</evidence>
<feature type="transmembrane region" description="Helical" evidence="6">
    <location>
        <begin position="155"/>
        <end position="177"/>
    </location>
</feature>
<feature type="transmembrane region" description="Helical" evidence="6">
    <location>
        <begin position="123"/>
        <end position="143"/>
    </location>
</feature>
<evidence type="ECO:0000256" key="1">
    <source>
        <dbReference type="ARBA" id="ARBA00004651"/>
    </source>
</evidence>